<sequence>MSHPTLPDPEIADRGCVRLVLAVPFILLTLVAAFFCWTAVTIVPSGRWDDDAYRGIEVSCFFTVFLAGAVVILWLLPSVRRLMSWPWVVPAAALLAVGAVRWATFSP</sequence>
<reference evidence="1" key="1">
    <citation type="journal article" date="2025" name="Int. J. Syst. Evol. Microbiol.">
        <title>Streptomyces citrinus sp. nov., with yellow diffusible pigment.</title>
        <authorList>
            <person name="He Y."/>
            <person name="Yang E."/>
            <person name="Xu J."/>
            <person name="Sun Y."/>
            <person name="Sun L."/>
        </authorList>
    </citation>
    <scope>NUCLEOTIDE SEQUENCE</scope>
    <source>
        <strain evidence="1">Q6</strain>
    </source>
</reference>
<dbReference type="EMBL" id="CP146022">
    <property type="protein sequence ID" value="WWQ64765.1"/>
    <property type="molecule type" value="Genomic_DNA"/>
</dbReference>
<evidence type="ECO:0000313" key="2">
    <source>
        <dbReference type="Proteomes" id="UP001432251"/>
    </source>
</evidence>
<accession>A0ACD5ACF1</accession>
<gene>
    <name evidence="1" type="ORF">V2W30_16380</name>
</gene>
<protein>
    <submittedName>
        <fullName evidence="1">Uncharacterized protein</fullName>
    </submittedName>
</protein>
<organism evidence="1 2">
    <name type="scientific">Streptomyces citrinus</name>
    <dbReference type="NCBI Taxonomy" id="3118173"/>
    <lineage>
        <taxon>Bacteria</taxon>
        <taxon>Bacillati</taxon>
        <taxon>Actinomycetota</taxon>
        <taxon>Actinomycetes</taxon>
        <taxon>Kitasatosporales</taxon>
        <taxon>Streptomycetaceae</taxon>
        <taxon>Streptomyces</taxon>
    </lineage>
</organism>
<proteinExistence type="predicted"/>
<evidence type="ECO:0000313" key="1">
    <source>
        <dbReference type="EMBL" id="WWQ64765.1"/>
    </source>
</evidence>
<name>A0ACD5ACF1_9ACTN</name>
<dbReference type="Proteomes" id="UP001432251">
    <property type="component" value="Chromosome"/>
</dbReference>
<keyword evidence="2" id="KW-1185">Reference proteome</keyword>